<organism evidence="1 2">
    <name type="scientific">Scortum barcoo</name>
    <name type="common">barcoo grunter</name>
    <dbReference type="NCBI Taxonomy" id="214431"/>
    <lineage>
        <taxon>Eukaryota</taxon>
        <taxon>Metazoa</taxon>
        <taxon>Chordata</taxon>
        <taxon>Craniata</taxon>
        <taxon>Vertebrata</taxon>
        <taxon>Euteleostomi</taxon>
        <taxon>Actinopterygii</taxon>
        <taxon>Neopterygii</taxon>
        <taxon>Teleostei</taxon>
        <taxon>Neoteleostei</taxon>
        <taxon>Acanthomorphata</taxon>
        <taxon>Eupercaria</taxon>
        <taxon>Centrarchiformes</taxon>
        <taxon>Terapontoidei</taxon>
        <taxon>Terapontidae</taxon>
        <taxon>Scortum</taxon>
    </lineage>
</organism>
<proteinExistence type="predicted"/>
<dbReference type="EMBL" id="CM041535">
    <property type="protein sequence ID" value="KAI3372624.1"/>
    <property type="molecule type" value="Genomic_DNA"/>
</dbReference>
<accession>A0ACB8WYN6</accession>
<evidence type="ECO:0000313" key="2">
    <source>
        <dbReference type="Proteomes" id="UP000831701"/>
    </source>
</evidence>
<sequence>RHRCPPLAEVRLYSLSAPERKAMGVYINDSLAAGIIRPSSSPAGFFFVEKRDKTLRPCIDYNGLNDTTIKNRYPLPLISSASELLDWATVFTKLDLCNAYHVAEKCEFHASSVSFLGFIVGPGSLQMDPAKVSAVTSWPTLSSRKQLQRFLGFANFYRRFIRGLQHCGSPSHPSKDSENHWRGAAKILVGHCKQGHQGLYQGLSCLQLSQVLPPHSCRSPAAPACSPLSLSHVSLDFVTDLPPSHGHTAILTVVDRFSKMAHLVPLPKLPSAKESKPSSTAVAGRGLKPELLFSAPLTCTQRLPTASRSQAPTYWVSQRVWLSTRDLPLRVESKKLAPKFIGPFEIQRETSTLSPSDSNSPDPCASIPPSMSPGSNRSARALSVLPHPPCRCPASSMGVLHTPFTTTSSAPDAEEGGSSI</sequence>
<dbReference type="Proteomes" id="UP000831701">
    <property type="component" value="Chromosome 5"/>
</dbReference>
<keyword evidence="2" id="KW-1185">Reference proteome</keyword>
<gene>
    <name evidence="1" type="ORF">L3Q82_023103</name>
</gene>
<protein>
    <submittedName>
        <fullName evidence="1">Uncharacterized protein</fullName>
    </submittedName>
</protein>
<feature type="non-terminal residue" evidence="1">
    <location>
        <position position="1"/>
    </location>
</feature>
<comment type="caution">
    <text evidence="1">The sequence shown here is derived from an EMBL/GenBank/DDBJ whole genome shotgun (WGS) entry which is preliminary data.</text>
</comment>
<reference evidence="1" key="1">
    <citation type="submission" date="2022-04" db="EMBL/GenBank/DDBJ databases">
        <title>Jade perch genome.</title>
        <authorList>
            <person name="Chao B."/>
        </authorList>
    </citation>
    <scope>NUCLEOTIDE SEQUENCE</scope>
    <source>
        <strain evidence="1">CB-2022</strain>
    </source>
</reference>
<name>A0ACB8WYN6_9TELE</name>
<evidence type="ECO:0000313" key="1">
    <source>
        <dbReference type="EMBL" id="KAI3372624.1"/>
    </source>
</evidence>